<evidence type="ECO:0000256" key="2">
    <source>
        <dbReference type="SAM" id="SignalP"/>
    </source>
</evidence>
<dbReference type="PANTHER" id="PTHR21724:SF94">
    <property type="entry name" value="SHKT DOMAIN-CONTAINING PROTEIN"/>
    <property type="match status" value="1"/>
</dbReference>
<dbReference type="AlphaFoldDB" id="A0AAN5CIN1"/>
<gene>
    <name evidence="4" type="ORF">PMAYCL1PPCAC_15324</name>
</gene>
<dbReference type="SMART" id="SM00254">
    <property type="entry name" value="ShKT"/>
    <property type="match status" value="2"/>
</dbReference>
<organism evidence="4 5">
    <name type="scientific">Pristionchus mayeri</name>
    <dbReference type="NCBI Taxonomy" id="1317129"/>
    <lineage>
        <taxon>Eukaryota</taxon>
        <taxon>Metazoa</taxon>
        <taxon>Ecdysozoa</taxon>
        <taxon>Nematoda</taxon>
        <taxon>Chromadorea</taxon>
        <taxon>Rhabditida</taxon>
        <taxon>Rhabditina</taxon>
        <taxon>Diplogasteromorpha</taxon>
        <taxon>Diplogasteroidea</taxon>
        <taxon>Neodiplogasteridae</taxon>
        <taxon>Pristionchus</taxon>
    </lineage>
</organism>
<evidence type="ECO:0000259" key="3">
    <source>
        <dbReference type="PROSITE" id="PS51670"/>
    </source>
</evidence>
<dbReference type="Proteomes" id="UP001328107">
    <property type="component" value="Unassembled WGS sequence"/>
</dbReference>
<keyword evidence="2" id="KW-0732">Signal</keyword>
<feature type="chain" id="PRO_5042983683" description="ShKT domain-containing protein" evidence="2">
    <location>
        <begin position="19"/>
        <end position="166"/>
    </location>
</feature>
<comment type="caution">
    <text evidence="4">The sequence shown here is derived from an EMBL/GenBank/DDBJ whole genome shotgun (WGS) entry which is preliminary data.</text>
</comment>
<dbReference type="PANTHER" id="PTHR21724">
    <property type="entry name" value="SHKT DOMAIN-CONTAINING PROTEIN"/>
    <property type="match status" value="1"/>
</dbReference>
<dbReference type="InterPro" id="IPR003582">
    <property type="entry name" value="ShKT_dom"/>
</dbReference>
<evidence type="ECO:0000313" key="4">
    <source>
        <dbReference type="EMBL" id="GMR45129.1"/>
    </source>
</evidence>
<dbReference type="Pfam" id="PF01549">
    <property type="entry name" value="ShK"/>
    <property type="match status" value="2"/>
</dbReference>
<dbReference type="Gene3D" id="1.10.10.1940">
    <property type="match status" value="2"/>
</dbReference>
<sequence>MTMHVLVLFFLFIHVVVRSEVMEGLRCSVIDPVKVCFLDSCPESEGVCIRQDGGKYCCQFQNLILPEVPRTTEMTTTMTTSEVCEDRSPRCVTSLHMCSMPDYDDIMNVYCQKTCGRPCGDFTLAPPVTGCRDVTPDCVGKEALCTMTGYVAIMEHYCPRSCGVCT</sequence>
<feature type="signal peptide" evidence="2">
    <location>
        <begin position="1"/>
        <end position="18"/>
    </location>
</feature>
<evidence type="ECO:0000313" key="5">
    <source>
        <dbReference type="Proteomes" id="UP001328107"/>
    </source>
</evidence>
<feature type="domain" description="ShKT" evidence="3">
    <location>
        <begin position="84"/>
        <end position="119"/>
    </location>
</feature>
<proteinExistence type="predicted"/>
<evidence type="ECO:0000256" key="1">
    <source>
        <dbReference type="PROSITE-ProRule" id="PRU01005"/>
    </source>
</evidence>
<dbReference type="PROSITE" id="PS51670">
    <property type="entry name" value="SHKT"/>
    <property type="match status" value="1"/>
</dbReference>
<comment type="caution">
    <text evidence="1">Lacks conserved residue(s) required for the propagation of feature annotation.</text>
</comment>
<accession>A0AAN5CIN1</accession>
<reference evidence="5" key="1">
    <citation type="submission" date="2022-10" db="EMBL/GenBank/DDBJ databases">
        <title>Genome assembly of Pristionchus species.</title>
        <authorList>
            <person name="Yoshida K."/>
            <person name="Sommer R.J."/>
        </authorList>
    </citation>
    <scope>NUCLEOTIDE SEQUENCE [LARGE SCALE GENOMIC DNA]</scope>
    <source>
        <strain evidence="5">RS5460</strain>
    </source>
</reference>
<dbReference type="EMBL" id="BTRK01000004">
    <property type="protein sequence ID" value="GMR45129.1"/>
    <property type="molecule type" value="Genomic_DNA"/>
</dbReference>
<name>A0AAN5CIN1_9BILA</name>
<protein>
    <recommendedName>
        <fullName evidence="3">ShKT domain-containing protein</fullName>
    </recommendedName>
</protein>
<keyword evidence="5" id="KW-1185">Reference proteome</keyword>